<reference evidence="2" key="2">
    <citation type="submission" date="2020-10" db="UniProtKB">
        <authorList>
            <consortium name="WormBaseParasite"/>
        </authorList>
    </citation>
    <scope>IDENTIFICATION</scope>
</reference>
<organism evidence="1 2">
    <name type="scientific">Panagrellus redivivus</name>
    <name type="common">Microworm</name>
    <dbReference type="NCBI Taxonomy" id="6233"/>
    <lineage>
        <taxon>Eukaryota</taxon>
        <taxon>Metazoa</taxon>
        <taxon>Ecdysozoa</taxon>
        <taxon>Nematoda</taxon>
        <taxon>Chromadorea</taxon>
        <taxon>Rhabditida</taxon>
        <taxon>Tylenchina</taxon>
        <taxon>Panagrolaimomorpha</taxon>
        <taxon>Panagrolaimoidea</taxon>
        <taxon>Panagrolaimidae</taxon>
        <taxon>Panagrellus</taxon>
    </lineage>
</organism>
<accession>A0A7E4VC83</accession>
<keyword evidence="1" id="KW-1185">Reference proteome</keyword>
<dbReference type="AlphaFoldDB" id="A0A7E4VC83"/>
<sequence length="221" mass="24339">MSRLKLWSIGFKSEFTISDDEHLLRFLRFASDQCFAVPFSPASFESPDLALSHFVRETGHDPASLTRAELVNLLVDAIVDLRLQARGVRSSVDCASALSRLRAHSILSKLNAADLQLLQTFLSKAQPAFGFRDHPELLKALFALFVEDVAPAESSSRFALNEFPSGVKGVSVKVDNALKILRLENVARLRFLQTLVNEHLARLQGITADPKVDVSLGQVGV</sequence>
<name>A0A7E4VC83_PANRE</name>
<dbReference type="WBParaSite" id="Pan_g18683.t1">
    <property type="protein sequence ID" value="Pan_g18683.t1"/>
    <property type="gene ID" value="Pan_g18683"/>
</dbReference>
<proteinExistence type="predicted"/>
<reference evidence="1" key="1">
    <citation type="journal article" date="2013" name="Genetics">
        <title>The draft genome and transcriptome of Panagrellus redivivus are shaped by the harsh demands of a free-living lifestyle.</title>
        <authorList>
            <person name="Srinivasan J."/>
            <person name="Dillman A.R."/>
            <person name="Macchietto M.G."/>
            <person name="Heikkinen L."/>
            <person name="Lakso M."/>
            <person name="Fracchia K.M."/>
            <person name="Antoshechkin I."/>
            <person name="Mortazavi A."/>
            <person name="Wong G."/>
            <person name="Sternberg P.W."/>
        </authorList>
    </citation>
    <scope>NUCLEOTIDE SEQUENCE [LARGE SCALE GENOMIC DNA]</scope>
    <source>
        <strain evidence="1">MT8872</strain>
    </source>
</reference>
<evidence type="ECO:0000313" key="2">
    <source>
        <dbReference type="WBParaSite" id="Pan_g18683.t1"/>
    </source>
</evidence>
<protein>
    <submittedName>
        <fullName evidence="2">COMM domain-containing protein</fullName>
    </submittedName>
</protein>
<dbReference type="InterPro" id="IPR019265">
    <property type="entry name" value="RTRAF"/>
</dbReference>
<dbReference type="Pfam" id="PF10036">
    <property type="entry name" value="RLL"/>
    <property type="match status" value="1"/>
</dbReference>
<evidence type="ECO:0000313" key="1">
    <source>
        <dbReference type="Proteomes" id="UP000492821"/>
    </source>
</evidence>
<dbReference type="Proteomes" id="UP000492821">
    <property type="component" value="Unassembled WGS sequence"/>
</dbReference>